<dbReference type="STRING" id="9483.ENSCJAP00000078010"/>
<evidence type="ECO:0000259" key="3">
    <source>
        <dbReference type="PROSITE" id="PS50013"/>
    </source>
</evidence>
<feature type="region of interest" description="Disordered" evidence="2">
    <location>
        <begin position="116"/>
        <end position="258"/>
    </location>
</feature>
<proteinExistence type="predicted"/>
<keyword evidence="5" id="KW-1185">Reference proteome</keyword>
<dbReference type="GO" id="GO:0032183">
    <property type="term" value="F:SUMO binding"/>
    <property type="evidence" value="ECO:0007669"/>
    <property type="project" value="TreeGrafter"/>
</dbReference>
<evidence type="ECO:0000313" key="5">
    <source>
        <dbReference type="Proteomes" id="UP000008225"/>
    </source>
</evidence>
<dbReference type="PANTHER" id="PTHR46727">
    <property type="entry name" value="E3 SUMO-PROTEIN LIGASE CBX4"/>
    <property type="match status" value="1"/>
</dbReference>
<dbReference type="AlphaFoldDB" id="A0A5F4WK69"/>
<comment type="subcellular location">
    <subcellularLocation>
        <location evidence="1">Nucleus</location>
    </subcellularLocation>
</comment>
<dbReference type="InParanoid" id="A0A5F4WK69"/>
<evidence type="ECO:0000256" key="1">
    <source>
        <dbReference type="ARBA" id="ARBA00004123"/>
    </source>
</evidence>
<dbReference type="Ensembl" id="ENSCJAT00000102084.2">
    <property type="protein sequence ID" value="ENSCJAP00000078010.2"/>
    <property type="gene ID" value="ENSCJAG00000064803.2"/>
</dbReference>
<dbReference type="InterPro" id="IPR043531">
    <property type="entry name" value="CBX4"/>
</dbReference>
<feature type="region of interest" description="Disordered" evidence="2">
    <location>
        <begin position="276"/>
        <end position="362"/>
    </location>
</feature>
<evidence type="ECO:0000313" key="4">
    <source>
        <dbReference type="Ensembl" id="ENSCJAP00000078010.2"/>
    </source>
</evidence>
<reference evidence="4" key="2">
    <citation type="submission" date="2025-08" db="UniProtKB">
        <authorList>
            <consortium name="Ensembl"/>
        </authorList>
    </citation>
    <scope>IDENTIFICATION</scope>
</reference>
<feature type="compositionally biased region" description="Gly residues" evidence="2">
    <location>
        <begin position="198"/>
        <end position="209"/>
    </location>
</feature>
<accession>A0A5F4WK69</accession>
<name>A0A5F4WK69_CALJA</name>
<evidence type="ECO:0000256" key="2">
    <source>
        <dbReference type="SAM" id="MobiDB-lite"/>
    </source>
</evidence>
<feature type="region of interest" description="Disordered" evidence="2">
    <location>
        <begin position="1"/>
        <end position="24"/>
    </location>
</feature>
<feature type="compositionally biased region" description="Basic residues" evidence="2">
    <location>
        <begin position="117"/>
        <end position="126"/>
    </location>
</feature>
<organism evidence="4 5">
    <name type="scientific">Callithrix jacchus</name>
    <name type="common">White-tufted-ear marmoset</name>
    <name type="synonym">Simia Jacchus</name>
    <dbReference type="NCBI Taxonomy" id="9483"/>
    <lineage>
        <taxon>Eukaryota</taxon>
        <taxon>Metazoa</taxon>
        <taxon>Chordata</taxon>
        <taxon>Craniata</taxon>
        <taxon>Vertebrata</taxon>
        <taxon>Euteleostomi</taxon>
        <taxon>Mammalia</taxon>
        <taxon>Eutheria</taxon>
        <taxon>Euarchontoglires</taxon>
        <taxon>Primates</taxon>
        <taxon>Haplorrhini</taxon>
        <taxon>Platyrrhini</taxon>
        <taxon>Cebidae</taxon>
        <taxon>Callitrichinae</taxon>
        <taxon>Callithrix</taxon>
        <taxon>Callithrix</taxon>
    </lineage>
</organism>
<dbReference type="GO" id="GO:0000122">
    <property type="term" value="P:negative regulation of transcription by RNA polymerase II"/>
    <property type="evidence" value="ECO:0007669"/>
    <property type="project" value="TreeGrafter"/>
</dbReference>
<reference evidence="4" key="1">
    <citation type="submission" date="2009-03" db="EMBL/GenBank/DDBJ databases">
        <authorList>
            <person name="Warren W."/>
            <person name="Ye L."/>
            <person name="Minx P."/>
            <person name="Worley K."/>
            <person name="Gibbs R."/>
            <person name="Wilson R.K."/>
        </authorList>
    </citation>
    <scope>NUCLEOTIDE SEQUENCE [LARGE SCALE GENOMIC DNA]</scope>
</reference>
<dbReference type="Proteomes" id="UP000008225">
    <property type="component" value="Chromosome 5"/>
</dbReference>
<dbReference type="InterPro" id="IPR000953">
    <property type="entry name" value="Chromo/chromo_shadow_dom"/>
</dbReference>
<sequence length="362" mass="40113">RNLQAASSARFPTEELQERRQRRGRAGWCGRWRGGSPSHCCWESQQPKVSPKLLVAFQKRERTSQPKAWRAHTPPNPLLLQMRNSRARKDLLAGKRNNSCESKAICKRGTRGCCLGHKSKTQSQKKRQQDPRAAERAHEQPPEHRTREYAYLENSSFKNPYLDPPKYQDGRLKSGFYESPTPVRAELNKRHKPRDGWGDGGGRGGGGGEVQPLPAVGGGPGRVSQPPPDPQLPRGKPEVGGLELGGREEIEADQGKNGQREGILSLFLSSFFQPRAAAASQGMNSQPRSAPRVKRAPEGRRPPADRCPRAGEGARETKTKSIPKGRQEHDLGSLQPLPPRQGSRFKSPLKCHLGKQSLQLST</sequence>
<feature type="compositionally biased region" description="Basic and acidic residues" evidence="2">
    <location>
        <begin position="127"/>
        <end position="150"/>
    </location>
</feature>
<reference evidence="4" key="3">
    <citation type="submission" date="2025-09" db="UniProtKB">
        <authorList>
            <consortium name="Ensembl"/>
        </authorList>
    </citation>
    <scope>IDENTIFICATION</scope>
</reference>
<feature type="domain" description="Chromo" evidence="3">
    <location>
        <begin position="11"/>
        <end position="69"/>
    </location>
</feature>
<protein>
    <recommendedName>
        <fullName evidence="3">Chromo domain-containing protein</fullName>
    </recommendedName>
</protein>
<dbReference type="GO" id="GO:0016925">
    <property type="term" value="P:protein sumoylation"/>
    <property type="evidence" value="ECO:0007669"/>
    <property type="project" value="TreeGrafter"/>
</dbReference>
<dbReference type="PROSITE" id="PS50013">
    <property type="entry name" value="CHROMO_2"/>
    <property type="match status" value="1"/>
</dbReference>
<dbReference type="GO" id="GO:0061665">
    <property type="term" value="F:SUMO ligase activity"/>
    <property type="evidence" value="ECO:0007669"/>
    <property type="project" value="TreeGrafter"/>
</dbReference>
<dbReference type="GO" id="GO:0035102">
    <property type="term" value="C:PRC1 complex"/>
    <property type="evidence" value="ECO:0007669"/>
    <property type="project" value="TreeGrafter"/>
</dbReference>
<dbReference type="PANTHER" id="PTHR46727:SF1">
    <property type="entry name" value="E3 SUMO-PROTEIN LIGASE CBX4"/>
    <property type="match status" value="1"/>
</dbReference>
<feature type="compositionally biased region" description="Basic and acidic residues" evidence="2">
    <location>
        <begin position="295"/>
        <end position="331"/>
    </location>
</feature>